<dbReference type="InterPro" id="IPR036390">
    <property type="entry name" value="WH_DNA-bd_sf"/>
</dbReference>
<keyword evidence="1" id="KW-0614">Plasmid</keyword>
<evidence type="ECO:0000313" key="1">
    <source>
        <dbReference type="EMBL" id="XCC97110.1"/>
    </source>
</evidence>
<dbReference type="EMBL" id="CP123387">
    <property type="protein sequence ID" value="XCC97110.1"/>
    <property type="molecule type" value="Genomic_DNA"/>
</dbReference>
<dbReference type="Pfam" id="PF00480">
    <property type="entry name" value="ROK"/>
    <property type="match status" value="1"/>
</dbReference>
<dbReference type="SUPFAM" id="SSF53067">
    <property type="entry name" value="Actin-like ATPase domain"/>
    <property type="match status" value="1"/>
</dbReference>
<dbReference type="CDD" id="cd00090">
    <property type="entry name" value="HTH_ARSR"/>
    <property type="match status" value="1"/>
</dbReference>
<dbReference type="RefSeq" id="WP_353476000.1">
    <property type="nucleotide sequence ID" value="NZ_CP123387.1"/>
</dbReference>
<protein>
    <submittedName>
        <fullName evidence="1">ROK family transcriptional regulator</fullName>
    </submittedName>
</protein>
<dbReference type="GO" id="GO:0006355">
    <property type="term" value="P:regulation of DNA-templated transcription"/>
    <property type="evidence" value="ECO:0007669"/>
    <property type="project" value="UniProtKB-ARBA"/>
</dbReference>
<dbReference type="Gene3D" id="3.30.420.40">
    <property type="match status" value="2"/>
</dbReference>
<dbReference type="InterPro" id="IPR043129">
    <property type="entry name" value="ATPase_NBD"/>
</dbReference>
<dbReference type="InterPro" id="IPR000600">
    <property type="entry name" value="ROK"/>
</dbReference>
<dbReference type="CDD" id="cd23763">
    <property type="entry name" value="ASKHA_ATPase_ROK"/>
    <property type="match status" value="1"/>
</dbReference>
<dbReference type="InterPro" id="IPR036388">
    <property type="entry name" value="WH-like_DNA-bd_sf"/>
</dbReference>
<organism evidence="1">
    <name type="scientific">Alloyangia sp. H15</name>
    <dbReference type="NCBI Taxonomy" id="3029062"/>
    <lineage>
        <taxon>Bacteria</taxon>
        <taxon>Pseudomonadati</taxon>
        <taxon>Pseudomonadota</taxon>
        <taxon>Alphaproteobacteria</taxon>
        <taxon>Rhodobacterales</taxon>
        <taxon>Roseobacteraceae</taxon>
        <taxon>Alloyangia</taxon>
    </lineage>
</organism>
<name>A0AAU8ARB9_9RHOB</name>
<geneLocation type="plasmid" evidence="1">
    <name>unnamed2</name>
</geneLocation>
<dbReference type="PANTHER" id="PTHR18964">
    <property type="entry name" value="ROK (REPRESSOR, ORF, KINASE) FAMILY"/>
    <property type="match status" value="1"/>
</dbReference>
<dbReference type="AlphaFoldDB" id="A0AAU8ARB9"/>
<dbReference type="Gene3D" id="1.10.10.10">
    <property type="entry name" value="Winged helix-like DNA-binding domain superfamily/Winged helix DNA-binding domain"/>
    <property type="match status" value="1"/>
</dbReference>
<reference evidence="1" key="1">
    <citation type="submission" date="2023-02" db="EMBL/GenBank/DDBJ databases">
        <title>Description and genomic characterization of Salipiger bruguierae sp. nov., isolated from the sediment of mangrove plant Bruguiera sexangula.</title>
        <authorList>
            <person name="Long M."/>
        </authorList>
    </citation>
    <scope>NUCLEOTIDE SEQUENCE</scope>
    <source>
        <strain evidence="1">H15</strain>
        <plasmid evidence="1">unnamed2</plasmid>
    </source>
</reference>
<dbReference type="SUPFAM" id="SSF46785">
    <property type="entry name" value="Winged helix' DNA-binding domain"/>
    <property type="match status" value="1"/>
</dbReference>
<sequence>MENLRHDPIYRLLLDGPPRSVREIETLLGMSRVTASQRIRDLAQAGLIAEGESVASGGGRPARTWRIEPHHRNLVGIDVGETMARVTLFSLGFEALDEELLPIDLRAEPRGTLAALAAAAERLVRSPAASAPVAALGIGLPAPIDYRQGRVARPSVMYGWEDLDIRALLSERLGLPVALDNDVNLMCLAEQRLHWPEARNLVFIKAGTGIGCGIIADGHMLRGAFGTSGDIGHIQHTPQPHHLCRCGKEGCIEAHAAGWAIARDLRALGHACEDARDVMRLYAAGAPECRALVNAGSRIIGTVGADLVAVLNPQMLVIGGTLSGAGEAMLAGIRERIYQRCLPLATERLQICTAQGDGRLGAKGAAMLAWQRVTGPG</sequence>
<gene>
    <name evidence="1" type="ORF">PVT71_25445</name>
</gene>
<dbReference type="InterPro" id="IPR011991">
    <property type="entry name" value="ArsR-like_HTH"/>
</dbReference>
<accession>A0AAU8ARB9</accession>
<dbReference type="PANTHER" id="PTHR18964:SF173">
    <property type="entry name" value="GLUCOKINASE"/>
    <property type="match status" value="1"/>
</dbReference>
<proteinExistence type="predicted"/>